<keyword evidence="3" id="KW-1185">Reference proteome</keyword>
<evidence type="ECO:0000256" key="1">
    <source>
        <dbReference type="SAM" id="MobiDB-lite"/>
    </source>
</evidence>
<sequence length="83" mass="8982">MMSLGNFNAIAASRGEGLHPKLRELLDRSAASPYSEVAVRYDGMLQAGPSPQSEKGRVSSSQTEPRLIYEARVSQMGKASERA</sequence>
<proteinExistence type="predicted"/>
<evidence type="ECO:0000313" key="2">
    <source>
        <dbReference type="EMBL" id="SDT09661.1"/>
    </source>
</evidence>
<organism evidence="2 3">
    <name type="scientific">Bradyrhizobium canariense</name>
    <dbReference type="NCBI Taxonomy" id="255045"/>
    <lineage>
        <taxon>Bacteria</taxon>
        <taxon>Pseudomonadati</taxon>
        <taxon>Pseudomonadota</taxon>
        <taxon>Alphaproteobacteria</taxon>
        <taxon>Hyphomicrobiales</taxon>
        <taxon>Nitrobacteraceae</taxon>
        <taxon>Bradyrhizobium</taxon>
    </lineage>
</organism>
<feature type="compositionally biased region" description="Polar residues" evidence="1">
    <location>
        <begin position="49"/>
        <end position="64"/>
    </location>
</feature>
<dbReference type="Proteomes" id="UP000243904">
    <property type="component" value="Chromosome I"/>
</dbReference>
<protein>
    <submittedName>
        <fullName evidence="2">Uncharacterized protein</fullName>
    </submittedName>
</protein>
<accession>A0A1H1XKQ5</accession>
<dbReference type="EMBL" id="LT629750">
    <property type="protein sequence ID" value="SDT09661.1"/>
    <property type="molecule type" value="Genomic_DNA"/>
</dbReference>
<gene>
    <name evidence="2" type="ORF">SAMN05444158_4368</name>
</gene>
<feature type="region of interest" description="Disordered" evidence="1">
    <location>
        <begin position="45"/>
        <end position="83"/>
    </location>
</feature>
<name>A0A1H1XKQ5_9BRAD</name>
<reference evidence="3" key="1">
    <citation type="submission" date="2016-10" db="EMBL/GenBank/DDBJ databases">
        <authorList>
            <person name="Varghese N."/>
            <person name="Submissions S."/>
        </authorList>
    </citation>
    <scope>NUCLEOTIDE SEQUENCE [LARGE SCALE GENOMIC DNA]</scope>
    <source>
        <strain evidence="3">GAS369</strain>
    </source>
</reference>
<dbReference type="AlphaFoldDB" id="A0A1H1XKQ5"/>
<evidence type="ECO:0000313" key="3">
    <source>
        <dbReference type="Proteomes" id="UP000243904"/>
    </source>
</evidence>